<name>A0A0F8ZPE9_9ZZZZ</name>
<organism evidence="1">
    <name type="scientific">marine sediment metagenome</name>
    <dbReference type="NCBI Taxonomy" id="412755"/>
    <lineage>
        <taxon>unclassified sequences</taxon>
        <taxon>metagenomes</taxon>
        <taxon>ecological metagenomes</taxon>
    </lineage>
</organism>
<accession>A0A0F8ZPE9</accession>
<reference evidence="1" key="1">
    <citation type="journal article" date="2015" name="Nature">
        <title>Complex archaea that bridge the gap between prokaryotes and eukaryotes.</title>
        <authorList>
            <person name="Spang A."/>
            <person name="Saw J.H."/>
            <person name="Jorgensen S.L."/>
            <person name="Zaremba-Niedzwiedzka K."/>
            <person name="Martijn J."/>
            <person name="Lind A.E."/>
            <person name="van Eijk R."/>
            <person name="Schleper C."/>
            <person name="Guy L."/>
            <person name="Ettema T.J."/>
        </authorList>
    </citation>
    <scope>NUCLEOTIDE SEQUENCE</scope>
</reference>
<dbReference type="AlphaFoldDB" id="A0A0F8ZPE9"/>
<comment type="caution">
    <text evidence="1">The sequence shown here is derived from an EMBL/GenBank/DDBJ whole genome shotgun (WGS) entry which is preliminary data.</text>
</comment>
<gene>
    <name evidence="1" type="ORF">LCGC14_2945620</name>
</gene>
<evidence type="ECO:0000313" key="1">
    <source>
        <dbReference type="EMBL" id="KKK68284.1"/>
    </source>
</evidence>
<feature type="non-terminal residue" evidence="1">
    <location>
        <position position="1"/>
    </location>
</feature>
<proteinExistence type="predicted"/>
<sequence length="38" mass="4127">KPPIEPKNHNQSAPFNSICPADNKVAEAKPVMITAVLR</sequence>
<dbReference type="EMBL" id="LAZR01059210">
    <property type="protein sequence ID" value="KKK68284.1"/>
    <property type="molecule type" value="Genomic_DNA"/>
</dbReference>
<protein>
    <submittedName>
        <fullName evidence="1">Uncharacterized protein</fullName>
    </submittedName>
</protein>